<sequence>MSQQRIGLLGGTFNPIHNGHLHIANTVSKKLCLTQVLFIPTGHPPHKDPTRILVAEDRLQMLTLALSSHPSFVVCHEEVRRSGVSYTIDTIRILKKKYPNARLFFIVGVDAFAQIETWKTPEQLLQVCDFAVISRPGFPFSKLPQFGPLAKLDRRRLNQLDRGTEQIYPFPLSDQTVCHFLHIPHSEISASDIRGRILAAKPLKNLLPHPVQSYIIERNLYKRG</sequence>
<dbReference type="EC" id="2.7.7.18" evidence="9"/>
<dbReference type="CDD" id="cd02165">
    <property type="entry name" value="NMNAT"/>
    <property type="match status" value="1"/>
</dbReference>
<accession>A0A3B1CTM6</accession>
<dbReference type="Gene3D" id="3.40.50.620">
    <property type="entry name" value="HUPs"/>
    <property type="match status" value="1"/>
</dbReference>
<evidence type="ECO:0000256" key="6">
    <source>
        <dbReference type="ARBA" id="ARBA00022840"/>
    </source>
</evidence>
<evidence type="ECO:0000256" key="3">
    <source>
        <dbReference type="ARBA" id="ARBA00022679"/>
    </source>
</evidence>
<keyword evidence="2" id="KW-0662">Pyridine nucleotide biosynthesis</keyword>
<evidence type="ECO:0000256" key="7">
    <source>
        <dbReference type="ARBA" id="ARBA00023027"/>
    </source>
</evidence>
<keyword evidence="3 9" id="KW-0808">Transferase</keyword>
<evidence type="ECO:0000256" key="5">
    <source>
        <dbReference type="ARBA" id="ARBA00022741"/>
    </source>
</evidence>
<dbReference type="GO" id="GO:0004515">
    <property type="term" value="F:nicotinate-nucleotide adenylyltransferase activity"/>
    <property type="evidence" value="ECO:0007669"/>
    <property type="project" value="UniProtKB-EC"/>
</dbReference>
<dbReference type="HAMAP" id="MF_00244">
    <property type="entry name" value="NaMN_adenylyltr"/>
    <property type="match status" value="1"/>
</dbReference>
<dbReference type="NCBIfam" id="TIGR00125">
    <property type="entry name" value="cyt_tran_rel"/>
    <property type="match status" value="1"/>
</dbReference>
<dbReference type="GO" id="GO:0009435">
    <property type="term" value="P:NAD+ biosynthetic process"/>
    <property type="evidence" value="ECO:0007669"/>
    <property type="project" value="UniProtKB-UniPathway"/>
</dbReference>
<dbReference type="PANTHER" id="PTHR39321:SF3">
    <property type="entry name" value="PHOSPHOPANTETHEINE ADENYLYLTRANSFERASE"/>
    <property type="match status" value="1"/>
</dbReference>
<dbReference type="InterPro" id="IPR014729">
    <property type="entry name" value="Rossmann-like_a/b/a_fold"/>
</dbReference>
<gene>
    <name evidence="9" type="ORF">MNBD_NITROSPIRAE01-1505</name>
</gene>
<dbReference type="InterPro" id="IPR004821">
    <property type="entry name" value="Cyt_trans-like"/>
</dbReference>
<keyword evidence="5" id="KW-0547">Nucleotide-binding</keyword>
<evidence type="ECO:0000256" key="1">
    <source>
        <dbReference type="ARBA" id="ARBA00004790"/>
    </source>
</evidence>
<dbReference type="PANTHER" id="PTHR39321">
    <property type="entry name" value="NICOTINATE-NUCLEOTIDE ADENYLYLTRANSFERASE-RELATED"/>
    <property type="match status" value="1"/>
</dbReference>
<dbReference type="InterPro" id="IPR005248">
    <property type="entry name" value="NadD/NMNAT"/>
</dbReference>
<name>A0A3B1CTM6_9ZZZZ</name>
<keyword evidence="7" id="KW-0520">NAD</keyword>
<dbReference type="Pfam" id="PF01467">
    <property type="entry name" value="CTP_transf_like"/>
    <property type="match status" value="1"/>
</dbReference>
<dbReference type="SUPFAM" id="SSF52374">
    <property type="entry name" value="Nucleotidylyl transferase"/>
    <property type="match status" value="1"/>
</dbReference>
<dbReference type="NCBIfam" id="NF000840">
    <property type="entry name" value="PRK00071.1-3"/>
    <property type="match status" value="1"/>
</dbReference>
<dbReference type="NCBIfam" id="TIGR00482">
    <property type="entry name" value="nicotinate (nicotinamide) nucleotide adenylyltransferase"/>
    <property type="match status" value="1"/>
</dbReference>
<evidence type="ECO:0000256" key="4">
    <source>
        <dbReference type="ARBA" id="ARBA00022695"/>
    </source>
</evidence>
<evidence type="ECO:0000313" key="9">
    <source>
        <dbReference type="EMBL" id="VAX27973.1"/>
    </source>
</evidence>
<comment type="pathway">
    <text evidence="1">Cofactor biosynthesis; NAD(+) biosynthesis.</text>
</comment>
<dbReference type="UniPathway" id="UPA00253"/>
<feature type="domain" description="Cytidyltransferase-like" evidence="8">
    <location>
        <begin position="8"/>
        <end position="196"/>
    </location>
</feature>
<dbReference type="AlphaFoldDB" id="A0A3B1CTM6"/>
<keyword evidence="6" id="KW-0067">ATP-binding</keyword>
<dbReference type="EMBL" id="UOGF01000034">
    <property type="protein sequence ID" value="VAX27973.1"/>
    <property type="molecule type" value="Genomic_DNA"/>
</dbReference>
<evidence type="ECO:0000259" key="8">
    <source>
        <dbReference type="Pfam" id="PF01467"/>
    </source>
</evidence>
<protein>
    <submittedName>
        <fullName evidence="9">Nicotinate-nucleotide adenylyltransferase</fullName>
        <ecNumber evidence="9">2.7.7.18</ecNumber>
    </submittedName>
</protein>
<proteinExistence type="inferred from homology"/>
<reference evidence="9" key="1">
    <citation type="submission" date="2018-06" db="EMBL/GenBank/DDBJ databases">
        <authorList>
            <person name="Zhirakovskaya E."/>
        </authorList>
    </citation>
    <scope>NUCLEOTIDE SEQUENCE</scope>
</reference>
<organism evidence="9">
    <name type="scientific">hydrothermal vent metagenome</name>
    <dbReference type="NCBI Taxonomy" id="652676"/>
    <lineage>
        <taxon>unclassified sequences</taxon>
        <taxon>metagenomes</taxon>
        <taxon>ecological metagenomes</taxon>
    </lineage>
</organism>
<dbReference type="GO" id="GO:0005524">
    <property type="term" value="F:ATP binding"/>
    <property type="evidence" value="ECO:0007669"/>
    <property type="project" value="UniProtKB-KW"/>
</dbReference>
<evidence type="ECO:0000256" key="2">
    <source>
        <dbReference type="ARBA" id="ARBA00022642"/>
    </source>
</evidence>
<keyword evidence="4 9" id="KW-0548">Nucleotidyltransferase</keyword>